<dbReference type="EMBL" id="CP036425">
    <property type="protein sequence ID" value="QDU34016.1"/>
    <property type="molecule type" value="Genomic_DNA"/>
</dbReference>
<accession>A0A517YUX5</accession>
<dbReference type="KEGG" id="pcor:KS4_20770"/>
<reference evidence="1 2" key="1">
    <citation type="submission" date="2019-02" db="EMBL/GenBank/DDBJ databases">
        <title>Deep-cultivation of Planctomycetes and their phenomic and genomic characterization uncovers novel biology.</title>
        <authorList>
            <person name="Wiegand S."/>
            <person name="Jogler M."/>
            <person name="Boedeker C."/>
            <person name="Pinto D."/>
            <person name="Vollmers J."/>
            <person name="Rivas-Marin E."/>
            <person name="Kohn T."/>
            <person name="Peeters S.H."/>
            <person name="Heuer A."/>
            <person name="Rast P."/>
            <person name="Oberbeckmann S."/>
            <person name="Bunk B."/>
            <person name="Jeske O."/>
            <person name="Meyerdierks A."/>
            <person name="Storesund J.E."/>
            <person name="Kallscheuer N."/>
            <person name="Luecker S."/>
            <person name="Lage O.M."/>
            <person name="Pohl T."/>
            <person name="Merkel B.J."/>
            <person name="Hornburger P."/>
            <person name="Mueller R.-W."/>
            <person name="Bruemmer F."/>
            <person name="Labrenz M."/>
            <person name="Spormann A.M."/>
            <person name="Op den Camp H."/>
            <person name="Overmann J."/>
            <person name="Amann R."/>
            <person name="Jetten M.S.M."/>
            <person name="Mascher T."/>
            <person name="Medema M.H."/>
            <person name="Devos D.P."/>
            <person name="Kaster A.-K."/>
            <person name="Ovreas L."/>
            <person name="Rohde M."/>
            <person name="Galperin M.Y."/>
            <person name="Jogler C."/>
        </authorList>
    </citation>
    <scope>NUCLEOTIDE SEQUENCE [LARGE SCALE GENOMIC DNA]</scope>
    <source>
        <strain evidence="1 2">KS4</strain>
    </source>
</reference>
<proteinExistence type="predicted"/>
<organism evidence="1 2">
    <name type="scientific">Poriferisphaera corsica</name>
    <dbReference type="NCBI Taxonomy" id="2528020"/>
    <lineage>
        <taxon>Bacteria</taxon>
        <taxon>Pseudomonadati</taxon>
        <taxon>Planctomycetota</taxon>
        <taxon>Phycisphaerae</taxon>
        <taxon>Phycisphaerales</taxon>
        <taxon>Phycisphaeraceae</taxon>
        <taxon>Poriferisphaera</taxon>
    </lineage>
</organism>
<dbReference type="AlphaFoldDB" id="A0A517YUX5"/>
<gene>
    <name evidence="1" type="ORF">KS4_20770</name>
</gene>
<evidence type="ECO:0000313" key="2">
    <source>
        <dbReference type="Proteomes" id="UP000317369"/>
    </source>
</evidence>
<evidence type="ECO:0000313" key="1">
    <source>
        <dbReference type="EMBL" id="QDU34016.1"/>
    </source>
</evidence>
<dbReference type="Proteomes" id="UP000317369">
    <property type="component" value="Chromosome"/>
</dbReference>
<protein>
    <submittedName>
        <fullName evidence="1">Uncharacterized protein</fullName>
    </submittedName>
</protein>
<sequence length="46" mass="5467">MKNNGIYNNVTVKPYSFNHKMVDNAVYCHDMHWLAVRGSRCEKYMT</sequence>
<name>A0A517YUX5_9BACT</name>
<keyword evidence="2" id="KW-1185">Reference proteome</keyword>